<protein>
    <recommendedName>
        <fullName evidence="2">Ferrous iron transporter FeoA-like domain-containing protein</fullName>
    </recommendedName>
</protein>
<dbReference type="PANTHER" id="PTHR42954">
    <property type="entry name" value="FE(2+) TRANSPORT PROTEIN A"/>
    <property type="match status" value="1"/>
</dbReference>
<accession>A0A381SNC4</accession>
<proteinExistence type="predicted"/>
<keyword evidence="1" id="KW-0408">Iron</keyword>
<dbReference type="GO" id="GO:0046914">
    <property type="term" value="F:transition metal ion binding"/>
    <property type="evidence" value="ECO:0007669"/>
    <property type="project" value="InterPro"/>
</dbReference>
<evidence type="ECO:0000313" key="3">
    <source>
        <dbReference type="EMBL" id="SVA05512.1"/>
    </source>
</evidence>
<dbReference type="InterPro" id="IPR038157">
    <property type="entry name" value="FeoA_core_dom"/>
</dbReference>
<dbReference type="EMBL" id="UINC01003347">
    <property type="protein sequence ID" value="SVA05512.1"/>
    <property type="molecule type" value="Genomic_DNA"/>
</dbReference>
<organism evidence="3">
    <name type="scientific">marine metagenome</name>
    <dbReference type="NCBI Taxonomy" id="408172"/>
    <lineage>
        <taxon>unclassified sequences</taxon>
        <taxon>metagenomes</taxon>
        <taxon>ecological metagenomes</taxon>
    </lineage>
</organism>
<dbReference type="Pfam" id="PF04023">
    <property type="entry name" value="FeoA"/>
    <property type="match status" value="1"/>
</dbReference>
<name>A0A381SNC4_9ZZZZ</name>
<evidence type="ECO:0000259" key="2">
    <source>
        <dbReference type="SMART" id="SM00899"/>
    </source>
</evidence>
<reference evidence="3" key="1">
    <citation type="submission" date="2018-05" db="EMBL/GenBank/DDBJ databases">
        <authorList>
            <person name="Lanie J.A."/>
            <person name="Ng W.-L."/>
            <person name="Kazmierczak K.M."/>
            <person name="Andrzejewski T.M."/>
            <person name="Davidsen T.M."/>
            <person name="Wayne K.J."/>
            <person name="Tettelin H."/>
            <person name="Glass J.I."/>
            <person name="Rusch D."/>
            <person name="Podicherti R."/>
            <person name="Tsui H.-C.T."/>
            <person name="Winkler M.E."/>
        </authorList>
    </citation>
    <scope>NUCLEOTIDE SEQUENCE</scope>
</reference>
<dbReference type="PANTHER" id="PTHR42954:SF2">
    <property type="entry name" value="FE(2+) TRANSPORT PROTEIN A"/>
    <property type="match status" value="1"/>
</dbReference>
<dbReference type="SMART" id="SM00899">
    <property type="entry name" value="FeoA"/>
    <property type="match status" value="1"/>
</dbReference>
<dbReference type="InterPro" id="IPR008988">
    <property type="entry name" value="Transcriptional_repressor_C"/>
</dbReference>
<feature type="domain" description="Ferrous iron transporter FeoA-like" evidence="2">
    <location>
        <begin position="1"/>
        <end position="73"/>
    </location>
</feature>
<evidence type="ECO:0000256" key="1">
    <source>
        <dbReference type="ARBA" id="ARBA00023004"/>
    </source>
</evidence>
<dbReference type="InterPro" id="IPR052713">
    <property type="entry name" value="FeoA"/>
</dbReference>
<dbReference type="SUPFAM" id="SSF50037">
    <property type="entry name" value="C-terminal domain of transcriptional repressors"/>
    <property type="match status" value="1"/>
</dbReference>
<dbReference type="AlphaFoldDB" id="A0A381SNC4"/>
<gene>
    <name evidence="3" type="ORF">METZ01_LOCUS58366</name>
</gene>
<dbReference type="InterPro" id="IPR007167">
    <property type="entry name" value="Fe-transptr_FeoA-like"/>
</dbReference>
<dbReference type="Gene3D" id="2.30.30.90">
    <property type="match status" value="1"/>
</dbReference>
<sequence>MDLSDLKPNEKAVIQSISTDAPGVERLMMMGLVEGTEIVFVRASLGGDPLEFQVYGTALSLRKEQAQQFKIEPIPING</sequence>